<dbReference type="Proteomes" id="UP001172457">
    <property type="component" value="Chromosome 3"/>
</dbReference>
<name>A0AA38TK89_9ASTR</name>
<protein>
    <recommendedName>
        <fullName evidence="3">Reverse transcriptase zinc-binding domain-containing protein</fullName>
    </recommendedName>
</protein>
<reference evidence="1" key="1">
    <citation type="submission" date="2023-03" db="EMBL/GenBank/DDBJ databases">
        <title>Chromosome-scale reference genome and RAD-based genetic map of yellow starthistle (Centaurea solstitialis) reveal putative structural variation and QTLs associated with invader traits.</title>
        <authorList>
            <person name="Reatini B."/>
            <person name="Cang F.A."/>
            <person name="Jiang Q."/>
            <person name="Mckibben M.T.W."/>
            <person name="Barker M.S."/>
            <person name="Rieseberg L.H."/>
            <person name="Dlugosch K.M."/>
        </authorList>
    </citation>
    <scope>NUCLEOTIDE SEQUENCE</scope>
    <source>
        <strain evidence="1">CAN-66</strain>
        <tissue evidence="1">Leaf</tissue>
    </source>
</reference>
<comment type="caution">
    <text evidence="1">The sequence shown here is derived from an EMBL/GenBank/DDBJ whole genome shotgun (WGS) entry which is preliminary data.</text>
</comment>
<dbReference type="AlphaFoldDB" id="A0AA38TK89"/>
<proteinExistence type="predicted"/>
<dbReference type="EMBL" id="JARYMX010000003">
    <property type="protein sequence ID" value="KAJ9556330.1"/>
    <property type="molecule type" value="Genomic_DNA"/>
</dbReference>
<sequence length="371" mass="42031">MLKVVMWSPKEVARGESGHMVARASGIAPQWHQYLRAVDEMNLWIGLVYVVSINCVVDLEGTSLPCHSNQKWWGKVGFPSRAPNHDHERESCVREWSMFSGFTAVDLVVEAALNPGSFTSEAYNDRRRKHAPTKVIDSIEALRRRFISGMLNNRPELWAKVIQSFHCITGHGVLSIASSKKIGVWLNIVKFGTSLGDFNLNSVQNHTNGNLVSNWSWSNIATARSLSGRIKDLENILSHITLPEKDDLGVGKETLVNKWLPPRVNCFVWRLLLKRIPTRANLCVRGIKIHNKYIFLCFYDKVYLGFAYYIFDKLEIKLQPSKTKFNHKILASRLESGIIFGSLVYIDPILPLEACLTVVDRVLVAAGQMWV</sequence>
<evidence type="ECO:0008006" key="3">
    <source>
        <dbReference type="Google" id="ProtNLM"/>
    </source>
</evidence>
<organism evidence="1 2">
    <name type="scientific">Centaurea solstitialis</name>
    <name type="common">yellow star-thistle</name>
    <dbReference type="NCBI Taxonomy" id="347529"/>
    <lineage>
        <taxon>Eukaryota</taxon>
        <taxon>Viridiplantae</taxon>
        <taxon>Streptophyta</taxon>
        <taxon>Embryophyta</taxon>
        <taxon>Tracheophyta</taxon>
        <taxon>Spermatophyta</taxon>
        <taxon>Magnoliopsida</taxon>
        <taxon>eudicotyledons</taxon>
        <taxon>Gunneridae</taxon>
        <taxon>Pentapetalae</taxon>
        <taxon>asterids</taxon>
        <taxon>campanulids</taxon>
        <taxon>Asterales</taxon>
        <taxon>Asteraceae</taxon>
        <taxon>Carduoideae</taxon>
        <taxon>Cardueae</taxon>
        <taxon>Centaureinae</taxon>
        <taxon>Centaurea</taxon>
    </lineage>
</organism>
<gene>
    <name evidence="1" type="ORF">OSB04_010944</name>
</gene>
<accession>A0AA38TK89</accession>
<feature type="non-terminal residue" evidence="1">
    <location>
        <position position="371"/>
    </location>
</feature>
<keyword evidence="2" id="KW-1185">Reference proteome</keyword>
<evidence type="ECO:0000313" key="1">
    <source>
        <dbReference type="EMBL" id="KAJ9556330.1"/>
    </source>
</evidence>
<evidence type="ECO:0000313" key="2">
    <source>
        <dbReference type="Proteomes" id="UP001172457"/>
    </source>
</evidence>